<dbReference type="EMBL" id="SGXM01000001">
    <property type="protein sequence ID" value="RZT43021.1"/>
    <property type="molecule type" value="Genomic_DNA"/>
</dbReference>
<dbReference type="InterPro" id="IPR016087">
    <property type="entry name" value="Chalcone_isomerase"/>
</dbReference>
<dbReference type="Gene3D" id="3.50.70.10">
    <property type="match status" value="1"/>
</dbReference>
<protein>
    <submittedName>
        <fullName evidence="3">Chalcone isomerase-like protein</fullName>
    </submittedName>
</protein>
<evidence type="ECO:0000259" key="2">
    <source>
        <dbReference type="Pfam" id="PF16036"/>
    </source>
</evidence>
<dbReference type="Pfam" id="PF16036">
    <property type="entry name" value="Chalcone_3"/>
    <property type="match status" value="1"/>
</dbReference>
<evidence type="ECO:0000313" key="3">
    <source>
        <dbReference type="EMBL" id="RZT43021.1"/>
    </source>
</evidence>
<reference evidence="3 4" key="1">
    <citation type="journal article" date="2015" name="Stand. Genomic Sci.">
        <title>Genomic Encyclopedia of Bacterial and Archaeal Type Strains, Phase III: the genomes of soil and plant-associated and newly described type strains.</title>
        <authorList>
            <person name="Whitman W.B."/>
            <person name="Woyke T."/>
            <person name="Klenk H.P."/>
            <person name="Zhou Y."/>
            <person name="Lilburn T.G."/>
            <person name="Beck B.J."/>
            <person name="De Vos P."/>
            <person name="Vandamme P."/>
            <person name="Eisen J.A."/>
            <person name="Garrity G."/>
            <person name="Hugenholtz P."/>
            <person name="Kyrpides N.C."/>
        </authorList>
    </citation>
    <scope>NUCLEOTIDE SEQUENCE [LARGE SCALE GENOMIC DNA]</scope>
    <source>
        <strain evidence="3 4">ASC-9842</strain>
    </source>
</reference>
<dbReference type="OrthoDB" id="9795336at2"/>
<feature type="chain" id="PRO_5020563655" evidence="1">
    <location>
        <begin position="37"/>
        <end position="205"/>
    </location>
</feature>
<dbReference type="RefSeq" id="WP_130390969.1">
    <property type="nucleotide sequence ID" value="NZ_SGXM01000001.1"/>
</dbReference>
<name>A0A4Q7S966_9BURK</name>
<gene>
    <name evidence="3" type="ORF">EV147_2068</name>
</gene>
<dbReference type="AlphaFoldDB" id="A0A4Q7S966"/>
<feature type="domain" description="Chalcone isomerase" evidence="2">
    <location>
        <begin position="36"/>
        <end position="204"/>
    </location>
</feature>
<dbReference type="Proteomes" id="UP000291078">
    <property type="component" value="Unassembled WGS sequence"/>
</dbReference>
<evidence type="ECO:0000313" key="4">
    <source>
        <dbReference type="Proteomes" id="UP000291078"/>
    </source>
</evidence>
<keyword evidence="3" id="KW-0413">Isomerase</keyword>
<dbReference type="GO" id="GO:0016872">
    <property type="term" value="F:intramolecular lyase activity"/>
    <property type="evidence" value="ECO:0007669"/>
    <property type="project" value="InterPro"/>
</dbReference>
<proteinExistence type="predicted"/>
<sequence>MKYQPSRFLRTRPVRRLAASLSAALVLGALLPPAAAMEVGGVRFDDAARLGGKELPLNGTGLRQVFVLKGYAAGLYLPERARNATLALVTPGPKRLQIRPLREVESASFVKALNTGLRENHSELQLRQLSDRVSQLERTMAQIGPAHRGDIINFDFTPDGGTAITLNGIPRGQAIHGEDFYQAVLRIFLGEHPVDRNLKRGLLGG</sequence>
<dbReference type="InterPro" id="IPR036298">
    <property type="entry name" value="Chalcone_isomerase_sf"/>
</dbReference>
<feature type="signal peptide" evidence="1">
    <location>
        <begin position="1"/>
        <end position="36"/>
    </location>
</feature>
<evidence type="ECO:0000256" key="1">
    <source>
        <dbReference type="SAM" id="SignalP"/>
    </source>
</evidence>
<organism evidence="3 4">
    <name type="scientific">Cupriavidus agavae</name>
    <dbReference type="NCBI Taxonomy" id="1001822"/>
    <lineage>
        <taxon>Bacteria</taxon>
        <taxon>Pseudomonadati</taxon>
        <taxon>Pseudomonadota</taxon>
        <taxon>Betaproteobacteria</taxon>
        <taxon>Burkholderiales</taxon>
        <taxon>Burkholderiaceae</taxon>
        <taxon>Cupriavidus</taxon>
    </lineage>
</organism>
<accession>A0A4Q7S966</accession>
<keyword evidence="1" id="KW-0732">Signal</keyword>
<comment type="caution">
    <text evidence="3">The sequence shown here is derived from an EMBL/GenBank/DDBJ whole genome shotgun (WGS) entry which is preliminary data.</text>
</comment>
<dbReference type="SUPFAM" id="SSF54626">
    <property type="entry name" value="Chalcone isomerase"/>
    <property type="match status" value="1"/>
</dbReference>
<keyword evidence="4" id="KW-1185">Reference proteome</keyword>
<dbReference type="InterPro" id="IPR016088">
    <property type="entry name" value="Chalcone_isomerase_3-sand"/>
</dbReference>